<proteinExistence type="predicted"/>
<dbReference type="InterPro" id="IPR013083">
    <property type="entry name" value="Znf_RING/FYVE/PHD"/>
</dbReference>
<accession>A0ABR2CMN1</accession>
<dbReference type="Gene3D" id="3.30.40.10">
    <property type="entry name" value="Zinc/RING finger domain, C3HC4 (zinc finger)"/>
    <property type="match status" value="1"/>
</dbReference>
<evidence type="ECO:0000259" key="5">
    <source>
        <dbReference type="PROSITE" id="PS50016"/>
    </source>
</evidence>
<dbReference type="SMART" id="SM00249">
    <property type="entry name" value="PHD"/>
    <property type="match status" value="1"/>
</dbReference>
<dbReference type="InterPro" id="IPR011011">
    <property type="entry name" value="Znf_FYVE_PHD"/>
</dbReference>
<evidence type="ECO:0000313" key="6">
    <source>
        <dbReference type="EMBL" id="KAK8520656.1"/>
    </source>
</evidence>
<dbReference type="PROSITE" id="PS01359">
    <property type="entry name" value="ZF_PHD_1"/>
    <property type="match status" value="1"/>
</dbReference>
<dbReference type="PROSITE" id="PS50016">
    <property type="entry name" value="ZF_PHD_2"/>
    <property type="match status" value="1"/>
</dbReference>
<protein>
    <recommendedName>
        <fullName evidence="5">PHD-type domain-containing protein</fullName>
    </recommendedName>
</protein>
<reference evidence="6 7" key="1">
    <citation type="journal article" date="2024" name="G3 (Bethesda)">
        <title>Genome assembly of Hibiscus sabdariffa L. provides insights into metabolisms of medicinal natural products.</title>
        <authorList>
            <person name="Kim T."/>
        </authorList>
    </citation>
    <scope>NUCLEOTIDE SEQUENCE [LARGE SCALE GENOMIC DNA]</scope>
    <source>
        <strain evidence="6">TK-2024</strain>
        <tissue evidence="6">Old leaves</tissue>
    </source>
</reference>
<keyword evidence="3" id="KW-0862">Zinc</keyword>
<keyword evidence="7" id="KW-1185">Reference proteome</keyword>
<keyword evidence="2 4" id="KW-0863">Zinc-finger</keyword>
<evidence type="ECO:0000256" key="1">
    <source>
        <dbReference type="ARBA" id="ARBA00022723"/>
    </source>
</evidence>
<dbReference type="SUPFAM" id="SSF57903">
    <property type="entry name" value="FYVE/PHD zinc finger"/>
    <property type="match status" value="1"/>
</dbReference>
<evidence type="ECO:0000313" key="7">
    <source>
        <dbReference type="Proteomes" id="UP001472677"/>
    </source>
</evidence>
<evidence type="ECO:0000256" key="3">
    <source>
        <dbReference type="ARBA" id="ARBA00022833"/>
    </source>
</evidence>
<dbReference type="Proteomes" id="UP001472677">
    <property type="component" value="Unassembled WGS sequence"/>
</dbReference>
<feature type="domain" description="PHD-type" evidence="5">
    <location>
        <begin position="252"/>
        <end position="301"/>
    </location>
</feature>
<dbReference type="InterPro" id="IPR001965">
    <property type="entry name" value="Znf_PHD"/>
</dbReference>
<name>A0ABR2CMN1_9ROSI</name>
<evidence type="ECO:0000256" key="2">
    <source>
        <dbReference type="ARBA" id="ARBA00022771"/>
    </source>
</evidence>
<sequence>MSGIPLDQSQLWLWIMDYLSSFPEIDVSILNALLETAPIDNIGETTTERFALRCLEEIFQFVPKNGLGNVAPPDMRVEFDLSLSCSDVLDQILQEVSFSNPTTTEQELLRWDIQPFIKHKRASLPECKLEQMKHLILEEGNNVLDGDGYIRTSSFKDDGDRTGLIDALPKGLSGDAAENNVQDYRSRSVNSTAVDGLQQKIDPSDAKADLLHPCLEQICENENGRPNIVAIKSRFLSLKGRLNRDPVGEGRQNLCVKCNQNGQVLVCSSSDCPVMVHESCLGSTAGFDDKGNFLCPFCDYSLLFSKCLEGKDRISLASKNLTALMELLAKIHAEKWRILPSH</sequence>
<dbReference type="EMBL" id="JBBPBM010000049">
    <property type="protein sequence ID" value="KAK8520656.1"/>
    <property type="molecule type" value="Genomic_DNA"/>
</dbReference>
<organism evidence="6 7">
    <name type="scientific">Hibiscus sabdariffa</name>
    <name type="common">roselle</name>
    <dbReference type="NCBI Taxonomy" id="183260"/>
    <lineage>
        <taxon>Eukaryota</taxon>
        <taxon>Viridiplantae</taxon>
        <taxon>Streptophyta</taxon>
        <taxon>Embryophyta</taxon>
        <taxon>Tracheophyta</taxon>
        <taxon>Spermatophyta</taxon>
        <taxon>Magnoliopsida</taxon>
        <taxon>eudicotyledons</taxon>
        <taxon>Gunneridae</taxon>
        <taxon>Pentapetalae</taxon>
        <taxon>rosids</taxon>
        <taxon>malvids</taxon>
        <taxon>Malvales</taxon>
        <taxon>Malvaceae</taxon>
        <taxon>Malvoideae</taxon>
        <taxon>Hibiscus</taxon>
    </lineage>
</organism>
<dbReference type="InterPro" id="IPR019787">
    <property type="entry name" value="Znf_PHD-finger"/>
</dbReference>
<gene>
    <name evidence="6" type="ORF">V6N12_004587</name>
</gene>
<dbReference type="PANTHER" id="PTHR47863:SF4">
    <property type="entry name" value="RING_FYVE_PHD ZINC FINGER SUPERFAMILY PROTEIN"/>
    <property type="match status" value="1"/>
</dbReference>
<dbReference type="InterPro" id="IPR019786">
    <property type="entry name" value="Zinc_finger_PHD-type_CS"/>
</dbReference>
<comment type="caution">
    <text evidence="6">The sequence shown here is derived from an EMBL/GenBank/DDBJ whole genome shotgun (WGS) entry which is preliminary data.</text>
</comment>
<dbReference type="PANTHER" id="PTHR47863">
    <property type="entry name" value="RING/FYVE/PHD ZINC FINGER SUPERFAMILY PROTEIN"/>
    <property type="match status" value="1"/>
</dbReference>
<evidence type="ECO:0000256" key="4">
    <source>
        <dbReference type="PROSITE-ProRule" id="PRU00146"/>
    </source>
</evidence>
<keyword evidence="1" id="KW-0479">Metal-binding</keyword>